<dbReference type="Gene3D" id="2.80.10.50">
    <property type="match status" value="1"/>
</dbReference>
<accession>A0A917NMD6</accession>
<protein>
    <recommendedName>
        <fullName evidence="1">Alpha-L-arabinofuranosidase B arabinose-binding domain-containing protein</fullName>
    </recommendedName>
</protein>
<sequence>MTSGSPVLDKNDATWIVRRGPASSSCVSFESRNYPGDLLRHYDYRLHRQPMDGTAQFRADATFCPQTGKSGTGTSFASYNYPTRHLRHYNLNLCTASNGGSNAWDSATSWAGDVSWAVTSPWAP</sequence>
<dbReference type="InterPro" id="IPR036195">
    <property type="entry name" value="AbfB_ABD_sf"/>
</dbReference>
<keyword evidence="3" id="KW-1185">Reference proteome</keyword>
<dbReference type="InterPro" id="IPR007934">
    <property type="entry name" value="AbfB_ABD"/>
</dbReference>
<gene>
    <name evidence="2" type="ORF">GCM10010121_022670</name>
</gene>
<dbReference type="SUPFAM" id="SSF110221">
    <property type="entry name" value="AbfB domain"/>
    <property type="match status" value="1"/>
</dbReference>
<reference evidence="2" key="2">
    <citation type="submission" date="2020-09" db="EMBL/GenBank/DDBJ databases">
        <authorList>
            <person name="Sun Q."/>
            <person name="Ohkuma M."/>
        </authorList>
    </citation>
    <scope>NUCLEOTIDE SEQUENCE</scope>
    <source>
        <strain evidence="2">JCM 3086</strain>
    </source>
</reference>
<dbReference type="Proteomes" id="UP000657574">
    <property type="component" value="Unassembled WGS sequence"/>
</dbReference>
<evidence type="ECO:0000313" key="3">
    <source>
        <dbReference type="Proteomes" id="UP000657574"/>
    </source>
</evidence>
<organism evidence="2 3">
    <name type="scientific">Streptomyces brasiliensis</name>
    <dbReference type="NCBI Taxonomy" id="1954"/>
    <lineage>
        <taxon>Bacteria</taxon>
        <taxon>Bacillati</taxon>
        <taxon>Actinomycetota</taxon>
        <taxon>Actinomycetes</taxon>
        <taxon>Kitasatosporales</taxon>
        <taxon>Streptomycetaceae</taxon>
        <taxon>Streptomyces</taxon>
    </lineage>
</organism>
<comment type="caution">
    <text evidence="2">The sequence shown here is derived from an EMBL/GenBank/DDBJ whole genome shotgun (WGS) entry which is preliminary data.</text>
</comment>
<dbReference type="GO" id="GO:0046556">
    <property type="term" value="F:alpha-L-arabinofuranosidase activity"/>
    <property type="evidence" value="ECO:0007669"/>
    <property type="project" value="InterPro"/>
</dbReference>
<dbReference type="GO" id="GO:0046373">
    <property type="term" value="P:L-arabinose metabolic process"/>
    <property type="evidence" value="ECO:0007669"/>
    <property type="project" value="InterPro"/>
</dbReference>
<dbReference type="Pfam" id="PF05270">
    <property type="entry name" value="AbfB"/>
    <property type="match status" value="1"/>
</dbReference>
<proteinExistence type="predicted"/>
<evidence type="ECO:0000313" key="2">
    <source>
        <dbReference type="EMBL" id="GGJ11807.1"/>
    </source>
</evidence>
<dbReference type="AlphaFoldDB" id="A0A917NMD6"/>
<evidence type="ECO:0000259" key="1">
    <source>
        <dbReference type="Pfam" id="PF05270"/>
    </source>
</evidence>
<name>A0A917NMD6_9ACTN</name>
<reference evidence="2" key="1">
    <citation type="journal article" date="2014" name="Int. J. Syst. Evol. Microbiol.">
        <title>Complete genome sequence of Corynebacterium casei LMG S-19264T (=DSM 44701T), isolated from a smear-ripened cheese.</title>
        <authorList>
            <consortium name="US DOE Joint Genome Institute (JGI-PGF)"/>
            <person name="Walter F."/>
            <person name="Albersmeier A."/>
            <person name="Kalinowski J."/>
            <person name="Ruckert C."/>
        </authorList>
    </citation>
    <scope>NUCLEOTIDE SEQUENCE</scope>
    <source>
        <strain evidence="2">JCM 3086</strain>
    </source>
</reference>
<dbReference type="CDD" id="cd23399">
    <property type="entry name" value="beta-trefoil_ABD_ABFB"/>
    <property type="match status" value="1"/>
</dbReference>
<dbReference type="EMBL" id="BMQA01000006">
    <property type="protein sequence ID" value="GGJ11807.1"/>
    <property type="molecule type" value="Genomic_DNA"/>
</dbReference>
<feature type="domain" description="Alpha-L-arabinofuranosidase B arabinose-binding" evidence="1">
    <location>
        <begin position="2"/>
        <end position="118"/>
    </location>
</feature>